<reference evidence="1" key="1">
    <citation type="submission" date="2020-11" db="EMBL/GenBank/DDBJ databases">
        <authorList>
            <person name="Konstantinou D."/>
            <person name="Gkelis S."/>
            <person name="Popin R."/>
            <person name="Fewer D."/>
            <person name="Sivonen K."/>
        </authorList>
    </citation>
    <scope>NUCLEOTIDE SEQUENCE</scope>
    <source>
        <strain evidence="1">TAU-MAC 1115</strain>
    </source>
</reference>
<proteinExistence type="predicted"/>
<sequence>MYTSFLTTPALTTEITTPESALQLYSVPKPDREPVKILIIGSQSAVNTIIHSLHHHHFAEPFEWTQFLPTDRPIQPQLHESMRALVKYLPRQ</sequence>
<comment type="caution">
    <text evidence="1">The sequence shown here is derived from an EMBL/GenBank/DDBJ whole genome shotgun (WGS) entry which is preliminary data.</text>
</comment>
<evidence type="ECO:0000313" key="1">
    <source>
        <dbReference type="EMBL" id="MBT9314678.1"/>
    </source>
</evidence>
<dbReference type="EMBL" id="JADOES010000006">
    <property type="protein sequence ID" value="MBT9314678.1"/>
    <property type="molecule type" value="Genomic_DNA"/>
</dbReference>
<reference evidence="1" key="2">
    <citation type="journal article" date="2021" name="Mar. Drugs">
        <title>Genome Reduction and Secondary Metabolism of the Marine Sponge-Associated Cyanobacterium Leptothoe.</title>
        <authorList>
            <person name="Konstantinou D."/>
            <person name="Popin R.V."/>
            <person name="Fewer D.P."/>
            <person name="Sivonen K."/>
            <person name="Gkelis S."/>
        </authorList>
    </citation>
    <scope>NUCLEOTIDE SEQUENCE</scope>
    <source>
        <strain evidence="1">TAU-MAC 1115</strain>
    </source>
</reference>
<organism evidence="1 2">
    <name type="scientific">Leptothoe spongobia TAU-MAC 1115</name>
    <dbReference type="NCBI Taxonomy" id="1967444"/>
    <lineage>
        <taxon>Bacteria</taxon>
        <taxon>Bacillati</taxon>
        <taxon>Cyanobacteriota</taxon>
        <taxon>Cyanophyceae</taxon>
        <taxon>Nodosilineales</taxon>
        <taxon>Cymatolegaceae</taxon>
        <taxon>Leptothoe</taxon>
        <taxon>Leptothoe spongobia</taxon>
    </lineage>
</organism>
<gene>
    <name evidence="1" type="ORF">IXB50_04500</name>
</gene>
<accession>A0A947DCY9</accession>
<evidence type="ECO:0000313" key="2">
    <source>
        <dbReference type="Proteomes" id="UP000717364"/>
    </source>
</evidence>
<name>A0A947DCY9_9CYAN</name>
<dbReference type="RefSeq" id="WP_215607754.1">
    <property type="nucleotide sequence ID" value="NZ_JADOES010000006.1"/>
</dbReference>
<dbReference type="Proteomes" id="UP000717364">
    <property type="component" value="Unassembled WGS sequence"/>
</dbReference>
<dbReference type="AlphaFoldDB" id="A0A947DCY9"/>
<protein>
    <submittedName>
        <fullName evidence="1">Uncharacterized protein</fullName>
    </submittedName>
</protein>
<keyword evidence="2" id="KW-1185">Reference proteome</keyword>